<keyword evidence="11" id="KW-1185">Reference proteome</keyword>
<dbReference type="GO" id="GO:0098703">
    <property type="term" value="P:calcium ion import across plasma membrane"/>
    <property type="evidence" value="ECO:0007669"/>
    <property type="project" value="TreeGrafter"/>
</dbReference>
<evidence type="ECO:0000313" key="10">
    <source>
        <dbReference type="EMBL" id="KAG0261176.1"/>
    </source>
</evidence>
<feature type="domain" description="Ion transport" evidence="9">
    <location>
        <begin position="1150"/>
        <end position="1354"/>
    </location>
</feature>
<dbReference type="GO" id="GO:0005886">
    <property type="term" value="C:plasma membrane"/>
    <property type="evidence" value="ECO:0007669"/>
    <property type="project" value="TreeGrafter"/>
</dbReference>
<keyword evidence="3" id="KW-0677">Repeat</keyword>
<evidence type="ECO:0000256" key="1">
    <source>
        <dbReference type="ARBA" id="ARBA00004141"/>
    </source>
</evidence>
<evidence type="ECO:0000256" key="6">
    <source>
        <dbReference type="SAM" id="Coils"/>
    </source>
</evidence>
<organism evidence="10 11">
    <name type="scientific">Mortierella polycephala</name>
    <dbReference type="NCBI Taxonomy" id="41804"/>
    <lineage>
        <taxon>Eukaryota</taxon>
        <taxon>Fungi</taxon>
        <taxon>Fungi incertae sedis</taxon>
        <taxon>Mucoromycota</taxon>
        <taxon>Mortierellomycotina</taxon>
        <taxon>Mortierellomycetes</taxon>
        <taxon>Mortierellales</taxon>
        <taxon>Mortierellaceae</taxon>
        <taxon>Mortierella</taxon>
    </lineage>
</organism>
<dbReference type="GO" id="GO:0005216">
    <property type="term" value="F:monoatomic ion channel activity"/>
    <property type="evidence" value="ECO:0007669"/>
    <property type="project" value="InterPro"/>
</dbReference>
<feature type="coiled-coil region" evidence="6">
    <location>
        <begin position="1445"/>
        <end position="1494"/>
    </location>
</feature>
<evidence type="ECO:0000259" key="9">
    <source>
        <dbReference type="Pfam" id="PF00520"/>
    </source>
</evidence>
<evidence type="ECO:0000313" key="11">
    <source>
        <dbReference type="Proteomes" id="UP000726737"/>
    </source>
</evidence>
<evidence type="ECO:0000256" key="5">
    <source>
        <dbReference type="ARBA" id="ARBA00023136"/>
    </source>
</evidence>
<dbReference type="Pfam" id="PF00520">
    <property type="entry name" value="Ion_trans"/>
    <property type="match status" value="1"/>
</dbReference>
<evidence type="ECO:0000256" key="2">
    <source>
        <dbReference type="ARBA" id="ARBA00022692"/>
    </source>
</evidence>
<accession>A0A9P6U6G1</accession>
<keyword evidence="4 8" id="KW-1133">Transmembrane helix</keyword>
<evidence type="ECO:0000256" key="4">
    <source>
        <dbReference type="ARBA" id="ARBA00022989"/>
    </source>
</evidence>
<feature type="region of interest" description="Disordered" evidence="7">
    <location>
        <begin position="1"/>
        <end position="25"/>
    </location>
</feature>
<comment type="subcellular location">
    <subcellularLocation>
        <location evidence="1">Membrane</location>
        <topology evidence="1">Multi-pass membrane protein</topology>
    </subcellularLocation>
</comment>
<dbReference type="PANTHER" id="PTHR10582">
    <property type="entry name" value="TRANSIENT RECEPTOR POTENTIAL ION CHANNEL PROTEIN"/>
    <property type="match status" value="1"/>
</dbReference>
<feature type="transmembrane region" description="Helical" evidence="8">
    <location>
        <begin position="1237"/>
        <end position="1259"/>
    </location>
</feature>
<feature type="region of interest" description="Disordered" evidence="7">
    <location>
        <begin position="72"/>
        <end position="95"/>
    </location>
</feature>
<reference evidence="10" key="1">
    <citation type="journal article" date="2020" name="Fungal Divers.">
        <title>Resolving the Mortierellaceae phylogeny through synthesis of multi-gene phylogenetics and phylogenomics.</title>
        <authorList>
            <person name="Vandepol N."/>
            <person name="Liber J."/>
            <person name="Desiro A."/>
            <person name="Na H."/>
            <person name="Kennedy M."/>
            <person name="Barry K."/>
            <person name="Grigoriev I.V."/>
            <person name="Miller A.N."/>
            <person name="O'Donnell K."/>
            <person name="Stajich J.E."/>
            <person name="Bonito G."/>
        </authorList>
    </citation>
    <scope>NUCLEOTIDE SEQUENCE</scope>
    <source>
        <strain evidence="10">KOD948</strain>
    </source>
</reference>
<dbReference type="PANTHER" id="PTHR10582:SF2">
    <property type="entry name" value="INACTIVE"/>
    <property type="match status" value="1"/>
</dbReference>
<feature type="region of interest" description="Disordered" evidence="7">
    <location>
        <begin position="42"/>
        <end position="61"/>
    </location>
</feature>
<evidence type="ECO:0000256" key="3">
    <source>
        <dbReference type="ARBA" id="ARBA00022737"/>
    </source>
</evidence>
<evidence type="ECO:0000256" key="7">
    <source>
        <dbReference type="SAM" id="MobiDB-lite"/>
    </source>
</evidence>
<comment type="caution">
    <text evidence="10">The sequence shown here is derived from an EMBL/GenBank/DDBJ whole genome shotgun (WGS) entry which is preliminary data.</text>
</comment>
<gene>
    <name evidence="10" type="ORF">BG011_001282</name>
</gene>
<protein>
    <recommendedName>
        <fullName evidence="9">Ion transport domain-containing protein</fullName>
    </recommendedName>
</protein>
<dbReference type="InterPro" id="IPR024862">
    <property type="entry name" value="TRPV"/>
</dbReference>
<evidence type="ECO:0000256" key="8">
    <source>
        <dbReference type="SAM" id="Phobius"/>
    </source>
</evidence>
<keyword evidence="6" id="KW-0175">Coiled coil</keyword>
<feature type="transmembrane region" description="Helical" evidence="8">
    <location>
        <begin position="1207"/>
        <end position="1225"/>
    </location>
</feature>
<sequence>MKEPFRRNSVHLDIPDDPGNGSDYNDNGVTLLDVISPIKASGNQTKSNLLDQGKQEQSIDPEQLEKIKVNDRANDVQADTPAEDTPHTVMEENDSASDIHEDAPMEDTLVKDIKDDDDANDMLSNAQNGCLSDTEEDKTVSRWYFNATSEAKERMTAGTFSQRPVLLMCSEGYQTPAHINVNTRLTCWSIDLDDYNSDIYNVILGISIDNPTIPRIKSITFTFAGGGGGNAGVKSEVVNGHNLAALCVSENGVSRWKLHHQLLMAKDSTTVLIVMEIRTSASSYLDPEAGYLDLHFVEFHPVIPWIQVTEPDLIHHQPYLWSIDVNSTYRPSMGAEEWFKTIITYDTSGDGSVTATLSRTETHLYLELWDTSNSNSDEFQHPTHIAGIDIAVDRLRKIDNLAWGLSLSWDGSQVALLDASVLRMSNSTMRHYTRLFAVYDCQSASSSSATILSSPPSSSTGSMTLSASSRYQHCPGLQNFHGYGKFHITALKDQDIKNELFMAWDMESVQVYSAFGDWKLLHTLSFPESDFFNPVLACHGRHFAWNSQLDDVVSIWNIDQGSLVHVLLNQQSTMADRIFVTISCNEYMFAIYRDGVIIVYWMATGAAFGSYTMPGEPVDFYNLDFVNGDTQLMLQSEHRDSDIGWNRIGLVLDVATMTVASYLPDIDACSPRYSETITSQSVTSKHGAKLDLIRLDDWIVQPLSHGQHNCDNQCITKLSPLSEQPMEYTSPSGLHFQAKRYPPGVDADSQSFVVLGFDEYGDPVQKLVLPPPPSKSRILWTYGGAGFLARVRQFVVTASQFIMVWNVPTTLEGDFELMLIWCMDPHVSYYRVGDNDDIWGVCDHHQLHIRRIYFYEEDIPPGGDAIRPCRNQAFCKETAAPFLFGLSLTVYFIAGTDESFRNAILRYVNTHINSYPDPEDYTKGVMHTICLFWRAWHHSNHVILVTALLDDRYGRWIPRLERAFDGDPLSVLIEKAVTEPQAMGLAEVIISYCIRKARSASDLQYLFPVLVHLFILVDPARNHSDLGLRILRQLAFLPVRSRSFIIDHHIIAHPPEFRLRFWVPHTRPLHGCKDPLLQLGKTRKHNPKDIYFNRDLFVATFDILWSKGSTGQQQSMSSAKEPISMIKILLHLVLHKCMLFTVPMIQCHDFTLEMLDNPAIAALVEYKCSVYNALDLAVFGLPLGGSIIEFLNYNDKISGKTAHETNIWFFGFSALFIALHLLFELRVNKTVCHFVTIIIRILGQIRVFFFIFFGGILAFTMATMHVLHPCGGSDCEEAMPEDQPLSGDFPTHLYKAIFSTFFLMGGRYDPVESSLEGDNWAFYTLMIVYFFFTVILMLNVLIALINVAFSVGDETWRLVWIENRLRYVQSAEEMSYHIPGFRESYNYFPQEIYYSATPQRVKSYHAKYLSEDSDGDVSGCDTSHGFFGKTSPGMAANKSDAEIGAIDAKELERKLKEQEASLKEEFKNELQEQLKEQQEQMIEQQQSLEAKMDAMMAHILALKEKQS</sequence>
<dbReference type="SUPFAM" id="SSF69322">
    <property type="entry name" value="Tricorn protease domain 2"/>
    <property type="match status" value="1"/>
</dbReference>
<feature type="transmembrane region" description="Helical" evidence="8">
    <location>
        <begin position="1320"/>
        <end position="1349"/>
    </location>
</feature>
<dbReference type="Proteomes" id="UP000726737">
    <property type="component" value="Unassembled WGS sequence"/>
</dbReference>
<keyword evidence="2 8" id="KW-0812">Transmembrane</keyword>
<proteinExistence type="predicted"/>
<dbReference type="InterPro" id="IPR005821">
    <property type="entry name" value="Ion_trans_dom"/>
</dbReference>
<dbReference type="OrthoDB" id="2352140at2759"/>
<name>A0A9P6U6G1_9FUNG</name>
<dbReference type="EMBL" id="JAAAJA010000132">
    <property type="protein sequence ID" value="KAG0261176.1"/>
    <property type="molecule type" value="Genomic_DNA"/>
</dbReference>
<keyword evidence="5 8" id="KW-0472">Membrane</keyword>
<feature type="compositionally biased region" description="Polar residues" evidence="7">
    <location>
        <begin position="42"/>
        <end position="60"/>
    </location>
</feature>